<organism evidence="14 15">
    <name type="scientific">Aspergillus ruber (strain CBS 135680)</name>
    <dbReference type="NCBI Taxonomy" id="1388766"/>
    <lineage>
        <taxon>Eukaryota</taxon>
        <taxon>Fungi</taxon>
        <taxon>Dikarya</taxon>
        <taxon>Ascomycota</taxon>
        <taxon>Pezizomycotina</taxon>
        <taxon>Eurotiomycetes</taxon>
        <taxon>Eurotiomycetidae</taxon>
        <taxon>Eurotiales</taxon>
        <taxon>Aspergillaceae</taxon>
        <taxon>Aspergillus</taxon>
        <taxon>Aspergillus subgen. Aspergillus</taxon>
    </lineage>
</organism>
<dbReference type="GeneID" id="63699965"/>
<accession>A0A017S6Y2</accession>
<evidence type="ECO:0000313" key="14">
    <source>
        <dbReference type="EMBL" id="EYE92384.1"/>
    </source>
</evidence>
<evidence type="ECO:0000256" key="2">
    <source>
        <dbReference type="ARBA" id="ARBA00022448"/>
    </source>
</evidence>
<dbReference type="PANTHER" id="PTHR31431">
    <property type="entry name" value="NUCLEOPORIN NUP188 HOMOLOG"/>
    <property type="match status" value="1"/>
</dbReference>
<dbReference type="OrthoDB" id="102511at2759"/>
<keyword evidence="4" id="KW-0653">Protein transport</keyword>
<name>A0A017S6Y2_ASPRC</name>
<dbReference type="GO" id="GO:0006606">
    <property type="term" value="P:protein import into nucleus"/>
    <property type="evidence" value="ECO:0007669"/>
    <property type="project" value="TreeGrafter"/>
</dbReference>
<dbReference type="STRING" id="1388766.A0A017S6Y2"/>
<dbReference type="InterPro" id="IPR044840">
    <property type="entry name" value="Nup188"/>
</dbReference>
<dbReference type="Pfam" id="PF21094">
    <property type="entry name" value="Nup188_SH3-like"/>
    <property type="match status" value="1"/>
</dbReference>
<dbReference type="GO" id="GO:0006405">
    <property type="term" value="P:RNA export from nucleus"/>
    <property type="evidence" value="ECO:0007669"/>
    <property type="project" value="TreeGrafter"/>
</dbReference>
<protein>
    <recommendedName>
        <fullName evidence="9">Nucleoporin NUP188</fullName>
    </recommendedName>
</protein>
<dbReference type="InterPro" id="IPR041634">
    <property type="entry name" value="Nup188_C"/>
</dbReference>
<dbReference type="Pfam" id="PF21093">
    <property type="entry name" value="Nup188_N-subdom_III"/>
    <property type="match status" value="1"/>
</dbReference>
<gene>
    <name evidence="14" type="ORF">EURHEDRAFT_462898</name>
</gene>
<sequence length="1823" mass="202394">MAPLPEAYFPSLDKCFSGDVQLLSWRRAFLYTCNPEDDLDDTGNVHAFLSHPDSVRLLSNSLNPFHPPSAKSKSDLESKTSAIHAETTSQASYDLKEIKADALWLSEKAGIDEITALRIAVLEWQNRPAARLLTRFSEEEVTSLQNAAGVDNLRVSLAGPNFTEILRQEAGSGLNVSDLTSEKSRRLRLRNLYISERGHVVKTARKLLTLSLYNSRQDEPVLSQARGNDRRYSLHELGATIFTNKSGGEDWRKFLQECIDAVRSRLSSLEGDGGWLGTAEGSEEVEDTWRTSTVEEIVHIIQMLFLQLQASSEIPTADAMVSWLRLMADYGFLESLQVPCSDPTEVQLSLQGLVSITSLIFLKLPLSIPFIVNKSQPQASSKPPYFLSKDEVSQLNELFTTACVDFKSAHPAAFSWGLVLHTMRELALNDKESRELEQFHSAVDSFQSNTPHASPGRGLELSLYEELLDCARTFKYTVDDSITLLSSDMMKDTVFETVIALATKVGSTSAVDDILASRWIRVALLDLIRVVIMFLDYSPEIVESVLAILTGSPLQSPWASDTSPSSSSDPRWIFMKDRLLMDNIFHIARSRFPYETVPFLKLCRALISKDLVNEDGLPEIINQLENLETFTQVVPPDFQGYDTIREDENANYVSLIHSLPMFDSSLKRLLPDSQPSNALIVTGLSEIPSTTEGQVVSESKPVVVMWHHRYSCLSFLGSWLEEWNENGGYSSGWGEDSIAEVIGLLADLVTTAKDVQTPGDVGSGARRVLEMASDGLSRQSDIVSLVFEIFERNLQNIGPRATLDGILDSTIACLRFICGLVMVLPSRVWPLLARSSLLGADGKGGVMTAIVSAIEVPSGDYPFLLSSVNLFEQLVNDAASRAVLRRSPNSAVTKLPVASDWGAGVPSHIMRGILLNFVRTVVGVYNSNVNWRFNSPDQRLQVNTTLARTFENILYYAYGTNQTGKLDTKVTGVFSASASYLLDVLRPQSAADLPFNQILRFIIDGLQTPPTLYLRYLALVEGQVKSTLALSIKLLQAAQLMEHPVSLLEDQLFRATPALVKIYALHDAYRLPVISLLDMLITRAAADSFNEPPSLVGQLGAESSCLFLDVLSQFDQPLSHRPLHLAVWHLLSALVSKRQQWLSVYILTGSSPRQSLKKDDTRKAPAMRGTPFLQIALDKLSNIEQLDLQVAVSLLEFVSHAQEHWPWATPELRKYPNFFNSIVNYVSKLKISSLPVVSQIPATRVAAVVADLCAVYLHSAKEMRDRSFIKTLIPLVSWFAKDAVEVSGYNASLHANLKKNFEMRYSGCKLVDFKRSSLETRGLGREYYYDTALGEKLLSYDFAWAGSRNQGFAEEFERANINLSLVEAQVSLLHGWKFFAIEHCADFMADREVQRSMALVVQSSLEANTRSVPQESIFERIQQTRVDFAQALLQRLVEVGAKGAEVFGLLKVAWDTLRTRRATYEEALVNDDTEYYRSLLNVLFLALQFHVDGPSRAAPETINKKAELSSDLTQVIEITKVVVAQGFKALTTYLHDDPEKCTPKDFAILTAILQTCLQVKNADRLLEHIVFHIQDNDTARYATTLFSWADQLAVAGDPIYGDLSISFLVKLSTIPMLAEHLAVEGVLMRLSTCRLTNVLRQSKGFGPFDPVPRLYTIWTSGILPLCLNLLYHVMRTAPEVAAFLNQFEGQLGRAAESFSAGRATAGTSVPAPHRICLSMASEANSLALITFILDRFREAGASAGVDASSIQELKWDKGQVKEDIEELLERKQTLRTRIVATNDKEVEMARQKPASASSGAENRLEEKIIGELGAALLCLGGEE</sequence>
<dbReference type="GO" id="GO:0017056">
    <property type="term" value="F:structural constituent of nuclear pore"/>
    <property type="evidence" value="ECO:0007669"/>
    <property type="project" value="InterPro"/>
</dbReference>
<reference evidence="15" key="1">
    <citation type="journal article" date="2014" name="Nat. Commun.">
        <title>Genomic adaptations of the halophilic Dead Sea filamentous fungus Eurotium rubrum.</title>
        <authorList>
            <person name="Kis-Papo T."/>
            <person name="Weig A.R."/>
            <person name="Riley R."/>
            <person name="Persoh D."/>
            <person name="Salamov A."/>
            <person name="Sun H."/>
            <person name="Lipzen A."/>
            <person name="Wasser S.P."/>
            <person name="Rambold G."/>
            <person name="Grigoriev I.V."/>
            <person name="Nevo E."/>
        </authorList>
    </citation>
    <scope>NUCLEOTIDE SEQUENCE [LARGE SCALE GENOMIC DNA]</scope>
    <source>
        <strain evidence="15">CBS 135680</strain>
    </source>
</reference>
<evidence type="ECO:0000259" key="11">
    <source>
        <dbReference type="Pfam" id="PF10487"/>
    </source>
</evidence>
<dbReference type="RefSeq" id="XP_040636072.1">
    <property type="nucleotide sequence ID" value="XM_040784841.1"/>
</dbReference>
<dbReference type="GO" id="GO:0044611">
    <property type="term" value="C:nuclear pore inner ring"/>
    <property type="evidence" value="ECO:0007669"/>
    <property type="project" value="TreeGrafter"/>
</dbReference>
<feature type="domain" description="Nuclear pore protein Nup188 C-terminal" evidence="12">
    <location>
        <begin position="1449"/>
        <end position="1819"/>
    </location>
</feature>
<evidence type="ECO:0000256" key="3">
    <source>
        <dbReference type="ARBA" id="ARBA00022816"/>
    </source>
</evidence>
<dbReference type="PANTHER" id="PTHR31431:SF1">
    <property type="entry name" value="NUCLEOPORIN NUP188"/>
    <property type="match status" value="1"/>
</dbReference>
<evidence type="ECO:0000259" key="12">
    <source>
        <dbReference type="Pfam" id="PF18378"/>
    </source>
</evidence>
<evidence type="ECO:0000256" key="6">
    <source>
        <dbReference type="ARBA" id="ARBA00023132"/>
    </source>
</evidence>
<keyword evidence="6" id="KW-0906">Nuclear pore complex</keyword>
<dbReference type="Gene3D" id="1.25.10.70">
    <property type="match status" value="1"/>
</dbReference>
<dbReference type="Pfam" id="PF10487">
    <property type="entry name" value="Nup188_N"/>
    <property type="match status" value="1"/>
</dbReference>
<keyword evidence="15" id="KW-1185">Reference proteome</keyword>
<evidence type="ECO:0000256" key="4">
    <source>
        <dbReference type="ARBA" id="ARBA00022927"/>
    </source>
</evidence>
<evidence type="ECO:0000256" key="8">
    <source>
        <dbReference type="ARBA" id="ARBA00038387"/>
    </source>
</evidence>
<dbReference type="Pfam" id="PF18378">
    <property type="entry name" value="Nup188_C"/>
    <property type="match status" value="1"/>
</dbReference>
<keyword evidence="5" id="KW-0811">Translocation</keyword>
<comment type="similarity">
    <text evidence="8">Belongs to the Nup188 family.</text>
</comment>
<dbReference type="HOGENOM" id="CLU_001029_0_0_1"/>
<keyword evidence="7" id="KW-0539">Nucleus</keyword>
<dbReference type="InterPro" id="IPR018864">
    <property type="entry name" value="Nucleoporin_Nup188_N"/>
</dbReference>
<feature type="coiled-coil region" evidence="10">
    <location>
        <begin position="1750"/>
        <end position="1784"/>
    </location>
</feature>
<dbReference type="Proteomes" id="UP000019804">
    <property type="component" value="Unassembled WGS sequence"/>
</dbReference>
<keyword evidence="2" id="KW-0813">Transport</keyword>
<evidence type="ECO:0000256" key="7">
    <source>
        <dbReference type="ARBA" id="ARBA00023242"/>
    </source>
</evidence>
<feature type="domain" description="Nucleoporin Nup188 N-terminal subdomain III" evidence="13">
    <location>
        <begin position="703"/>
        <end position="1149"/>
    </location>
</feature>
<keyword evidence="10" id="KW-0175">Coiled coil</keyword>
<evidence type="ECO:0000256" key="10">
    <source>
        <dbReference type="SAM" id="Coils"/>
    </source>
</evidence>
<dbReference type="GO" id="GO:0051028">
    <property type="term" value="P:mRNA transport"/>
    <property type="evidence" value="ECO:0007669"/>
    <property type="project" value="UniProtKB-KW"/>
</dbReference>
<evidence type="ECO:0000256" key="5">
    <source>
        <dbReference type="ARBA" id="ARBA00023010"/>
    </source>
</evidence>
<evidence type="ECO:0000313" key="15">
    <source>
        <dbReference type="Proteomes" id="UP000019804"/>
    </source>
</evidence>
<evidence type="ECO:0000256" key="9">
    <source>
        <dbReference type="ARBA" id="ARBA00040174"/>
    </source>
</evidence>
<keyword evidence="3" id="KW-0509">mRNA transport</keyword>
<feature type="domain" description="Nucleoporin Nup188 N-terminal" evidence="11">
    <location>
        <begin position="56"/>
        <end position="445"/>
    </location>
</feature>
<comment type="subcellular location">
    <subcellularLocation>
        <location evidence="1">Nucleus</location>
        <location evidence="1">Nuclear pore complex</location>
    </subcellularLocation>
</comment>
<evidence type="ECO:0000256" key="1">
    <source>
        <dbReference type="ARBA" id="ARBA00004567"/>
    </source>
</evidence>
<dbReference type="EMBL" id="KK088437">
    <property type="protein sequence ID" value="EYE92384.1"/>
    <property type="molecule type" value="Genomic_DNA"/>
</dbReference>
<proteinExistence type="inferred from homology"/>
<dbReference type="FunFam" id="1.25.10.70:FF:000002">
    <property type="entry name" value="Nucleoporin (Nup184), putative"/>
    <property type="match status" value="1"/>
</dbReference>
<evidence type="ECO:0000259" key="13">
    <source>
        <dbReference type="Pfam" id="PF21093"/>
    </source>
</evidence>
<dbReference type="InterPro" id="IPR048883">
    <property type="entry name" value="Nup188_N-subdom_III"/>
</dbReference>